<accession>A0A6I8T4H7</accession>
<dbReference type="Pfam" id="PF09631">
    <property type="entry name" value="Sen15"/>
    <property type="match status" value="1"/>
</dbReference>
<dbReference type="OrthoDB" id="10002170at2759"/>
<dbReference type="PANTHER" id="PTHR28582">
    <property type="entry name" value="TRNA-SPLICING ENDONUCLEASE SUBUNIT SEN15"/>
    <property type="match status" value="1"/>
</dbReference>
<dbReference type="Gene3D" id="3.40.1350.10">
    <property type="match status" value="1"/>
</dbReference>
<feature type="region of interest" description="Disordered" evidence="3">
    <location>
        <begin position="131"/>
        <end position="155"/>
    </location>
</feature>
<evidence type="ECO:0000313" key="6">
    <source>
        <dbReference type="Proteomes" id="UP000008820"/>
    </source>
</evidence>
<keyword evidence="2" id="KW-0819">tRNA processing</keyword>
<gene>
    <name evidence="5" type="primary">5571295</name>
</gene>
<reference evidence="5 6" key="1">
    <citation type="submission" date="2017-06" db="EMBL/GenBank/DDBJ databases">
        <title>Aedes aegypti genome working group (AGWG) sequencing and assembly.</title>
        <authorList>
            <consortium name="Aedes aegypti Genome Working Group (AGWG)"/>
            <person name="Matthews B.J."/>
        </authorList>
    </citation>
    <scope>NUCLEOTIDE SEQUENCE [LARGE SCALE GENOMIC DNA]</scope>
    <source>
        <strain evidence="5 6">LVP_AGWG</strain>
    </source>
</reference>
<evidence type="ECO:0000313" key="5">
    <source>
        <dbReference type="EnsemblMetazoa" id="AAEL001556-PB"/>
    </source>
</evidence>
<dbReference type="InParanoid" id="A0A6I8T4H7"/>
<feature type="domain" description="tRNA-splicing endonuclease subunit Sen15" evidence="4">
    <location>
        <begin position="44"/>
        <end position="130"/>
    </location>
</feature>
<dbReference type="GO" id="GO:0003676">
    <property type="term" value="F:nucleic acid binding"/>
    <property type="evidence" value="ECO:0007669"/>
    <property type="project" value="InterPro"/>
</dbReference>
<dbReference type="Proteomes" id="UP000008820">
    <property type="component" value="Chromosome 2"/>
</dbReference>
<organism evidence="5 6">
    <name type="scientific">Aedes aegypti</name>
    <name type="common">Yellowfever mosquito</name>
    <name type="synonym">Culex aegypti</name>
    <dbReference type="NCBI Taxonomy" id="7159"/>
    <lineage>
        <taxon>Eukaryota</taxon>
        <taxon>Metazoa</taxon>
        <taxon>Ecdysozoa</taxon>
        <taxon>Arthropoda</taxon>
        <taxon>Hexapoda</taxon>
        <taxon>Insecta</taxon>
        <taxon>Pterygota</taxon>
        <taxon>Neoptera</taxon>
        <taxon>Endopterygota</taxon>
        <taxon>Diptera</taxon>
        <taxon>Nematocera</taxon>
        <taxon>Culicoidea</taxon>
        <taxon>Culicidae</taxon>
        <taxon>Culicinae</taxon>
        <taxon>Aedini</taxon>
        <taxon>Aedes</taxon>
        <taxon>Stegomyia</taxon>
    </lineage>
</organism>
<dbReference type="InterPro" id="IPR011856">
    <property type="entry name" value="tRNA_endonuc-like_dom_sf"/>
</dbReference>
<proteinExistence type="inferred from homology"/>
<evidence type="ECO:0000256" key="2">
    <source>
        <dbReference type="ARBA" id="ARBA00022694"/>
    </source>
</evidence>
<evidence type="ECO:0000256" key="3">
    <source>
        <dbReference type="SAM" id="MobiDB-lite"/>
    </source>
</evidence>
<dbReference type="AlphaFoldDB" id="A0A6I8T4H7"/>
<dbReference type="EnsemblMetazoa" id="AAEL001556-RB">
    <property type="protein sequence ID" value="AAEL001556-PB"/>
    <property type="gene ID" value="AAEL001556"/>
</dbReference>
<keyword evidence="6" id="KW-1185">Reference proteome</keyword>
<dbReference type="SUPFAM" id="SSF53032">
    <property type="entry name" value="tRNA-intron endonuclease catalytic domain-like"/>
    <property type="match status" value="1"/>
</dbReference>
<dbReference type="PANTHER" id="PTHR28582:SF1">
    <property type="entry name" value="TRNA-SPLICING ENDONUCLEASE SUBUNIT SEN15"/>
    <property type="match status" value="1"/>
</dbReference>
<protein>
    <recommendedName>
        <fullName evidence="4">tRNA-splicing endonuclease subunit Sen15 domain-containing protein</fullName>
    </recommendedName>
</protein>
<evidence type="ECO:0000256" key="1">
    <source>
        <dbReference type="ARBA" id="ARBA00006091"/>
    </source>
</evidence>
<dbReference type="InterPro" id="IPR018593">
    <property type="entry name" value="tRNA-endonuc_su_Sen15"/>
</dbReference>
<dbReference type="InterPro" id="IPR036167">
    <property type="entry name" value="tRNA_intron_Endo_cat-like_sf"/>
</dbReference>
<comment type="similarity">
    <text evidence="1">Belongs to the SEN15 family.</text>
</comment>
<name>A0A6I8T4H7_AEDAE</name>
<evidence type="ECO:0000259" key="4">
    <source>
        <dbReference type="Pfam" id="PF09631"/>
    </source>
</evidence>
<sequence>MAGISPIFNILKEFRQLGCSDETRCSAAYRLYIHLCENRLNDSKERHLWDVQYHYAKHLDIVYLTARKEQDSPADIYIPVPTFDDVTMGDIDRYQAELTDPTTTDNRTIIIAFCDPSSSVLLYKMTNTIKPMEDKPPSKNKLSKQRFKVNRTDDL</sequence>
<dbReference type="GO" id="GO:0005634">
    <property type="term" value="C:nucleus"/>
    <property type="evidence" value="ECO:0007669"/>
    <property type="project" value="UniProtKB-ARBA"/>
</dbReference>
<reference evidence="5" key="2">
    <citation type="submission" date="2020-05" db="UniProtKB">
        <authorList>
            <consortium name="EnsemblMetazoa"/>
        </authorList>
    </citation>
    <scope>IDENTIFICATION</scope>
    <source>
        <strain evidence="5">LVP_AGWG</strain>
    </source>
</reference>
<dbReference type="GO" id="GO:0006388">
    <property type="term" value="P:tRNA splicing, via endonucleolytic cleavage and ligation"/>
    <property type="evidence" value="ECO:0007669"/>
    <property type="project" value="InterPro"/>
</dbReference>